<proteinExistence type="predicted"/>
<dbReference type="AlphaFoldDB" id="A0A194QFV6"/>
<dbReference type="Proteomes" id="UP000053268">
    <property type="component" value="Unassembled WGS sequence"/>
</dbReference>
<gene>
    <name evidence="2" type="ORF">RR46_01898</name>
</gene>
<evidence type="ECO:0000256" key="1">
    <source>
        <dbReference type="SAM" id="MobiDB-lite"/>
    </source>
</evidence>
<reference evidence="2 3" key="1">
    <citation type="journal article" date="2015" name="Nat. Commun.">
        <title>Outbred genome sequencing and CRISPR/Cas9 gene editing in butterflies.</title>
        <authorList>
            <person name="Li X."/>
            <person name="Fan D."/>
            <person name="Zhang W."/>
            <person name="Liu G."/>
            <person name="Zhang L."/>
            <person name="Zhao L."/>
            <person name="Fang X."/>
            <person name="Chen L."/>
            <person name="Dong Y."/>
            <person name="Chen Y."/>
            <person name="Ding Y."/>
            <person name="Zhao R."/>
            <person name="Feng M."/>
            <person name="Zhu Y."/>
            <person name="Feng Y."/>
            <person name="Jiang X."/>
            <person name="Zhu D."/>
            <person name="Xiang H."/>
            <person name="Feng X."/>
            <person name="Li S."/>
            <person name="Wang J."/>
            <person name="Zhang G."/>
            <person name="Kronforst M.R."/>
            <person name="Wang W."/>
        </authorList>
    </citation>
    <scope>NUCLEOTIDE SEQUENCE [LARGE SCALE GENOMIC DNA]</scope>
    <source>
        <strain evidence="2">Ya'a_city_454_Px</strain>
        <tissue evidence="2">Whole body</tissue>
    </source>
</reference>
<dbReference type="EMBL" id="KQ458981">
    <property type="protein sequence ID" value="KPJ04433.1"/>
    <property type="molecule type" value="Genomic_DNA"/>
</dbReference>
<keyword evidence="3" id="KW-1185">Reference proteome</keyword>
<sequence length="173" mass="19176">MGERVVQAGRAPCADLSVHTVEVRRYPQRTQGNRRAAESFRQTYVRRPLSNRTDTGDIPLPTWPATTPVCTISQVDSENRARLCTGQNRQPAWCSKSSAPRTLKVRHPTTPHTGQLAGYWSATDDFPSSVENKEPICRRPGCTRSTASITPGLVPEQSKRRPIVEVSGPRTPD</sequence>
<evidence type="ECO:0000313" key="3">
    <source>
        <dbReference type="Proteomes" id="UP000053268"/>
    </source>
</evidence>
<organism evidence="2 3">
    <name type="scientific">Papilio xuthus</name>
    <name type="common">Asian swallowtail butterfly</name>
    <dbReference type="NCBI Taxonomy" id="66420"/>
    <lineage>
        <taxon>Eukaryota</taxon>
        <taxon>Metazoa</taxon>
        <taxon>Ecdysozoa</taxon>
        <taxon>Arthropoda</taxon>
        <taxon>Hexapoda</taxon>
        <taxon>Insecta</taxon>
        <taxon>Pterygota</taxon>
        <taxon>Neoptera</taxon>
        <taxon>Endopterygota</taxon>
        <taxon>Lepidoptera</taxon>
        <taxon>Glossata</taxon>
        <taxon>Ditrysia</taxon>
        <taxon>Papilionoidea</taxon>
        <taxon>Papilionidae</taxon>
        <taxon>Papilioninae</taxon>
        <taxon>Papilio</taxon>
    </lineage>
</organism>
<feature type="region of interest" description="Disordered" evidence="1">
    <location>
        <begin position="131"/>
        <end position="173"/>
    </location>
</feature>
<name>A0A194QFV6_PAPXU</name>
<evidence type="ECO:0000313" key="2">
    <source>
        <dbReference type="EMBL" id="KPJ04433.1"/>
    </source>
</evidence>
<accession>A0A194QFV6</accession>
<protein>
    <submittedName>
        <fullName evidence="2">Uncharacterized protein</fullName>
    </submittedName>
</protein>